<reference evidence="4 5" key="1">
    <citation type="submission" date="2016-12" db="EMBL/GenBank/DDBJ databases">
        <authorList>
            <person name="Song W.-J."/>
            <person name="Kurnit D.M."/>
        </authorList>
    </citation>
    <scope>NUCLEOTIDE SEQUENCE [LARGE SCALE GENOMIC DNA]</scope>
    <source>
        <strain evidence="4 5">STM7296</strain>
    </source>
</reference>
<dbReference type="Gene3D" id="1.10.287.660">
    <property type="entry name" value="Helix hairpin bin"/>
    <property type="match status" value="1"/>
</dbReference>
<proteinExistence type="inferred from homology"/>
<dbReference type="InterPro" id="IPR007774">
    <property type="entry name" value="Put_N_fixation"/>
</dbReference>
<keyword evidence="5" id="KW-1185">Reference proteome</keyword>
<comment type="similarity">
    <text evidence="2">Belongs to the UPF0437 family.</text>
</comment>
<name>A0A1N7S844_9BURK</name>
<accession>A0A1N7S844</accession>
<evidence type="ECO:0000256" key="1">
    <source>
        <dbReference type="ARBA" id="ARBA00023231"/>
    </source>
</evidence>
<evidence type="ECO:0000313" key="4">
    <source>
        <dbReference type="EMBL" id="SIT43598.1"/>
    </source>
</evidence>
<sequence length="92" mass="10218">MAKAVVDKIAALADSDARGAAFDREDMMNDSQELKARLKKLNTRAIQTKMDLHDLSEELPTNWERILIVAQRCHDAHAALMDARKAAAAASW</sequence>
<dbReference type="InterPro" id="IPR029012">
    <property type="entry name" value="Helix_hairpin_bin_sf"/>
</dbReference>
<dbReference type="EMBL" id="CYGX02000044">
    <property type="protein sequence ID" value="SIT43598.1"/>
    <property type="molecule type" value="Genomic_DNA"/>
</dbReference>
<feature type="coiled-coil region" evidence="3">
    <location>
        <begin position="24"/>
        <end position="58"/>
    </location>
</feature>
<keyword evidence="1" id="KW-0535">Nitrogen fixation</keyword>
<dbReference type="STRING" id="1247936.BN2475_440045"/>
<keyword evidence="3" id="KW-0175">Coiled coil</keyword>
<dbReference type="Proteomes" id="UP000187012">
    <property type="component" value="Unassembled WGS sequence"/>
</dbReference>
<evidence type="ECO:0000256" key="2">
    <source>
        <dbReference type="ARBA" id="ARBA00044954"/>
    </source>
</evidence>
<protein>
    <submittedName>
        <fullName evidence="4">Uncharacterized protein</fullName>
    </submittedName>
</protein>
<dbReference type="Pfam" id="PF05082">
    <property type="entry name" value="Rop-like"/>
    <property type="match status" value="1"/>
</dbReference>
<dbReference type="AlphaFoldDB" id="A0A1N7S844"/>
<gene>
    <name evidence="4" type="ORF">BN2475_440045</name>
</gene>
<evidence type="ECO:0000313" key="5">
    <source>
        <dbReference type="Proteomes" id="UP000187012"/>
    </source>
</evidence>
<organism evidence="4 5">
    <name type="scientific">Paraburkholderia ribeironis</name>
    <dbReference type="NCBI Taxonomy" id="1247936"/>
    <lineage>
        <taxon>Bacteria</taxon>
        <taxon>Pseudomonadati</taxon>
        <taxon>Pseudomonadota</taxon>
        <taxon>Betaproteobacteria</taxon>
        <taxon>Burkholderiales</taxon>
        <taxon>Burkholderiaceae</taxon>
        <taxon>Paraburkholderia</taxon>
    </lineage>
</organism>
<dbReference type="RefSeq" id="WP_245841419.1">
    <property type="nucleotide sequence ID" value="NZ_CYGX02000044.1"/>
</dbReference>
<evidence type="ECO:0000256" key="3">
    <source>
        <dbReference type="SAM" id="Coils"/>
    </source>
</evidence>